<organism evidence="1 2">
    <name type="scientific">Phlebia brevispora</name>
    <dbReference type="NCBI Taxonomy" id="194682"/>
    <lineage>
        <taxon>Eukaryota</taxon>
        <taxon>Fungi</taxon>
        <taxon>Dikarya</taxon>
        <taxon>Basidiomycota</taxon>
        <taxon>Agaricomycotina</taxon>
        <taxon>Agaricomycetes</taxon>
        <taxon>Polyporales</taxon>
        <taxon>Meruliaceae</taxon>
        <taxon>Phlebia</taxon>
    </lineage>
</organism>
<comment type="caution">
    <text evidence="1">The sequence shown here is derived from an EMBL/GenBank/DDBJ whole genome shotgun (WGS) entry which is preliminary data.</text>
</comment>
<dbReference type="EMBL" id="JANHOG010000472">
    <property type="protein sequence ID" value="KAJ3554025.1"/>
    <property type="molecule type" value="Genomic_DNA"/>
</dbReference>
<accession>A0ACC1T678</accession>
<name>A0ACC1T678_9APHY</name>
<evidence type="ECO:0000313" key="2">
    <source>
        <dbReference type="Proteomes" id="UP001148662"/>
    </source>
</evidence>
<gene>
    <name evidence="1" type="ORF">NM688_g3316</name>
</gene>
<proteinExistence type="predicted"/>
<keyword evidence="2" id="KW-1185">Reference proteome</keyword>
<sequence>MLTSTLTICMFAFAAVATPVTPRASPQKIKLSSRKLTSGGHVRRAISPFSLPLADYFNGTDLQWFGDIAGKYLEYLMKPNLIVPSRDASSDNQRRTLCGEPCANQIQFDPSESSTFVDGGETSTIIFATGVGVDPVIGDNWELTLRTAKDTVTVGEFSIPNVSLLLITDQTAPFAPDPFSGIQGMSPMATGFFEGLVEQGLPSLFGLFLTPKSVGNAELTLGGVDTTKFTGDITFASLFEASSGAWQLRSPSISVNGKTNSALKKTRTFIFDSGTSNVVMPQADTEAIYALISPDIQPFSGEAGTYGIACSQISSLPANIGITFTSQQGAQFVLTIPSSELSVGPFRSDPTICQTLINAMEGFFIVGGSLLKHYYSAWDISNQRLGFAPNERCMMSSATSWKAANPAAQRFQRLGVPPTDLVGKVLCQIHRSKNHPVLTLHFTDNTVYQIRVDGYDPAYPGLPKLFELDAIFDDFLSDEQTPHHLTITRAHILTIKDGGFELLPGERESKFSQGHDSIALKFEGYDGWRCISAMIIQRDEVGRCIFRSFQDIYLDKLDRRSRPGRKWTGGGRDGRRNRRDISPA</sequence>
<dbReference type="Proteomes" id="UP001148662">
    <property type="component" value="Unassembled WGS sequence"/>
</dbReference>
<protein>
    <submittedName>
        <fullName evidence="1">Uncharacterized protein</fullName>
    </submittedName>
</protein>
<evidence type="ECO:0000313" key="1">
    <source>
        <dbReference type="EMBL" id="KAJ3554025.1"/>
    </source>
</evidence>
<reference evidence="1" key="1">
    <citation type="submission" date="2022-07" db="EMBL/GenBank/DDBJ databases">
        <title>Genome Sequence of Phlebia brevispora.</title>
        <authorList>
            <person name="Buettner E."/>
        </authorList>
    </citation>
    <scope>NUCLEOTIDE SEQUENCE</scope>
    <source>
        <strain evidence="1">MPL23</strain>
    </source>
</reference>